<evidence type="ECO:0000256" key="1">
    <source>
        <dbReference type="SAM" id="Phobius"/>
    </source>
</evidence>
<dbReference type="PROSITE" id="PS50937">
    <property type="entry name" value="HTH_MERR_2"/>
    <property type="match status" value="1"/>
</dbReference>
<dbReference type="AlphaFoldDB" id="A0A0G0M269"/>
<gene>
    <name evidence="3" type="ORF">UT23_C0004G0129</name>
</gene>
<dbReference type="Proteomes" id="UP000034325">
    <property type="component" value="Unassembled WGS sequence"/>
</dbReference>
<reference evidence="3 4" key="1">
    <citation type="journal article" date="2015" name="Nature">
        <title>rRNA introns, odd ribosomes, and small enigmatic genomes across a large radiation of phyla.</title>
        <authorList>
            <person name="Brown C.T."/>
            <person name="Hug L.A."/>
            <person name="Thomas B.C."/>
            <person name="Sharon I."/>
            <person name="Castelle C.J."/>
            <person name="Singh A."/>
            <person name="Wilkins M.J."/>
            <person name="Williams K.H."/>
            <person name="Banfield J.F."/>
        </authorList>
    </citation>
    <scope>NUCLEOTIDE SEQUENCE [LARGE SCALE GENOMIC DNA]</scope>
</reference>
<protein>
    <recommendedName>
        <fullName evidence="2">HTH merR-type domain-containing protein</fullName>
    </recommendedName>
</protein>
<sequence>MKVRADLAKKLLSIGEASNYLGISIDTLRRWEKREKVEVYRSPGGHRYFKKEDLDNLFGSKYERDELAKVDLKSKSDEKTTKIEIADTATVTDQIKSEIDRPLEEKSKLIVPRYFTVQRPSKYDKLLTLSTNIDSISTPPLSHPSILEPSTNPEVTKKPIFLLSNERFGLVTISITIALIALITLLIIVFSPPKIISPIP</sequence>
<dbReference type="InterPro" id="IPR000551">
    <property type="entry name" value="MerR-type_HTH_dom"/>
</dbReference>
<keyword evidence="1" id="KW-1133">Transmembrane helix</keyword>
<keyword evidence="1" id="KW-0472">Membrane</keyword>
<dbReference type="GO" id="GO:0003677">
    <property type="term" value="F:DNA binding"/>
    <property type="evidence" value="ECO:0007669"/>
    <property type="project" value="InterPro"/>
</dbReference>
<dbReference type="CDD" id="cd04762">
    <property type="entry name" value="HTH_MerR-trunc"/>
    <property type="match status" value="1"/>
</dbReference>
<dbReference type="Gene3D" id="1.10.1660.10">
    <property type="match status" value="1"/>
</dbReference>
<organism evidence="3 4">
    <name type="scientific">Candidatus Woesebacteria bacterium GW2011_GWA1_39_12</name>
    <dbReference type="NCBI Taxonomy" id="1618549"/>
    <lineage>
        <taxon>Bacteria</taxon>
        <taxon>Candidatus Woeseibacteriota</taxon>
    </lineage>
</organism>
<evidence type="ECO:0000259" key="2">
    <source>
        <dbReference type="PROSITE" id="PS50937"/>
    </source>
</evidence>
<name>A0A0G0M269_9BACT</name>
<feature type="domain" description="HTH merR-type" evidence="2">
    <location>
        <begin position="11"/>
        <end position="55"/>
    </location>
</feature>
<dbReference type="SUPFAM" id="SSF46955">
    <property type="entry name" value="Putative DNA-binding domain"/>
    <property type="match status" value="1"/>
</dbReference>
<dbReference type="EMBL" id="LBWA01000004">
    <property type="protein sequence ID" value="KKQ98288.1"/>
    <property type="molecule type" value="Genomic_DNA"/>
</dbReference>
<dbReference type="Pfam" id="PF00376">
    <property type="entry name" value="MerR"/>
    <property type="match status" value="1"/>
</dbReference>
<dbReference type="InterPro" id="IPR010093">
    <property type="entry name" value="SinI_DNA-bd"/>
</dbReference>
<comment type="caution">
    <text evidence="3">The sequence shown here is derived from an EMBL/GenBank/DDBJ whole genome shotgun (WGS) entry which is preliminary data.</text>
</comment>
<dbReference type="NCBIfam" id="TIGR01764">
    <property type="entry name" value="excise"/>
    <property type="match status" value="1"/>
</dbReference>
<accession>A0A0G0M269</accession>
<evidence type="ECO:0000313" key="4">
    <source>
        <dbReference type="Proteomes" id="UP000034325"/>
    </source>
</evidence>
<dbReference type="GO" id="GO:0006355">
    <property type="term" value="P:regulation of DNA-templated transcription"/>
    <property type="evidence" value="ECO:0007669"/>
    <property type="project" value="InterPro"/>
</dbReference>
<dbReference type="InterPro" id="IPR009061">
    <property type="entry name" value="DNA-bd_dom_put_sf"/>
</dbReference>
<keyword evidence="1" id="KW-0812">Transmembrane</keyword>
<feature type="transmembrane region" description="Helical" evidence="1">
    <location>
        <begin position="168"/>
        <end position="190"/>
    </location>
</feature>
<proteinExistence type="predicted"/>
<evidence type="ECO:0000313" key="3">
    <source>
        <dbReference type="EMBL" id="KKQ98288.1"/>
    </source>
</evidence>